<dbReference type="OrthoDB" id="7941246at2"/>
<name>A0A3P1T1B1_9ACTN</name>
<dbReference type="EMBL" id="RQZG01000023">
    <property type="protein sequence ID" value="RRD03312.1"/>
    <property type="molecule type" value="Genomic_DNA"/>
</dbReference>
<dbReference type="Gene3D" id="3.40.50.720">
    <property type="entry name" value="NAD(P)-binding Rossmann-like Domain"/>
    <property type="match status" value="1"/>
</dbReference>
<proteinExistence type="predicted"/>
<dbReference type="Proteomes" id="UP000280819">
    <property type="component" value="Unassembled WGS sequence"/>
</dbReference>
<protein>
    <recommendedName>
        <fullName evidence="1">NAD-dependent epimerase/dehydratase domain-containing protein</fullName>
    </recommendedName>
</protein>
<dbReference type="RefSeq" id="WP_124845928.1">
    <property type="nucleotide sequence ID" value="NZ_RQZG01000023.1"/>
</dbReference>
<evidence type="ECO:0000313" key="2">
    <source>
        <dbReference type="EMBL" id="RRD03312.1"/>
    </source>
</evidence>
<evidence type="ECO:0000259" key="1">
    <source>
        <dbReference type="Pfam" id="PF01370"/>
    </source>
</evidence>
<sequence length="325" mass="35380">MRILLLGGTAFLGRAIARHAVAAGLDVTCLARGTQPAPEGVVFVAADRDDEHGLDQVRDTIWDAVIDLTSTPGHARRAAAFLTTRRWLYVSSVSVYRSFEVPEQDESAPLLDALDADFMADMSQYGAAKVACENAFRDTELPLTVFRPGLIGGDGDFTGRSGYYPWRFAHPTGDDVLTPRGDQLASLIDVEDLARWVVHCVVEQVTGTFNVAGEAVPLARLLAASREVAGSSATAREVVDEQLLAHGIQPWAGPRSLPLWLPLPEFRFAAALDVRQALANGLHLRPLGETLAVALRYEEQRETPRMAGLTDAEEIELRNQLDART</sequence>
<accession>A0A3P1T1B1</accession>
<gene>
    <name evidence="2" type="ORF">EII34_14715</name>
</gene>
<comment type="caution">
    <text evidence="2">The sequence shown here is derived from an EMBL/GenBank/DDBJ whole genome shotgun (WGS) entry which is preliminary data.</text>
</comment>
<dbReference type="GO" id="GO:0005737">
    <property type="term" value="C:cytoplasm"/>
    <property type="evidence" value="ECO:0007669"/>
    <property type="project" value="TreeGrafter"/>
</dbReference>
<dbReference type="SUPFAM" id="SSF51735">
    <property type="entry name" value="NAD(P)-binding Rossmann-fold domains"/>
    <property type="match status" value="1"/>
</dbReference>
<dbReference type="PANTHER" id="PTHR48079">
    <property type="entry name" value="PROTEIN YEEZ"/>
    <property type="match status" value="1"/>
</dbReference>
<feature type="domain" description="NAD-dependent epimerase/dehydratase" evidence="1">
    <location>
        <begin position="3"/>
        <end position="74"/>
    </location>
</feature>
<dbReference type="AlphaFoldDB" id="A0A3P1T1B1"/>
<dbReference type="InterPro" id="IPR036291">
    <property type="entry name" value="NAD(P)-bd_dom_sf"/>
</dbReference>
<reference evidence="2 3" key="1">
    <citation type="submission" date="2018-11" db="EMBL/GenBank/DDBJ databases">
        <title>Genomes From Bacteria Associated with the Canine Oral Cavity: a Test Case for Automated Genome-Based Taxonomic Assignment.</title>
        <authorList>
            <person name="Coil D.A."/>
            <person name="Jospin G."/>
            <person name="Darling A.E."/>
            <person name="Wallis C."/>
            <person name="Davis I.J."/>
            <person name="Harris S."/>
            <person name="Eisen J.A."/>
            <person name="Holcombe L.J."/>
            <person name="O'Flynn C."/>
        </authorList>
    </citation>
    <scope>NUCLEOTIDE SEQUENCE [LARGE SCALE GENOMIC DNA]</scope>
    <source>
        <strain evidence="2 3">OH887_COT-365</strain>
    </source>
</reference>
<evidence type="ECO:0000313" key="3">
    <source>
        <dbReference type="Proteomes" id="UP000280819"/>
    </source>
</evidence>
<organism evidence="2 3">
    <name type="scientific">Arachnia propionica</name>
    <dbReference type="NCBI Taxonomy" id="1750"/>
    <lineage>
        <taxon>Bacteria</taxon>
        <taxon>Bacillati</taxon>
        <taxon>Actinomycetota</taxon>
        <taxon>Actinomycetes</taxon>
        <taxon>Propionibacteriales</taxon>
        <taxon>Propionibacteriaceae</taxon>
        <taxon>Arachnia</taxon>
    </lineage>
</organism>
<dbReference type="InterPro" id="IPR001509">
    <property type="entry name" value="Epimerase_deHydtase"/>
</dbReference>
<dbReference type="PANTHER" id="PTHR48079:SF6">
    <property type="entry name" value="NAD(P)-BINDING DOMAIN-CONTAINING PROTEIN-RELATED"/>
    <property type="match status" value="1"/>
</dbReference>
<dbReference type="Pfam" id="PF01370">
    <property type="entry name" value="Epimerase"/>
    <property type="match status" value="1"/>
</dbReference>
<dbReference type="GO" id="GO:0004029">
    <property type="term" value="F:aldehyde dehydrogenase (NAD+) activity"/>
    <property type="evidence" value="ECO:0007669"/>
    <property type="project" value="TreeGrafter"/>
</dbReference>
<dbReference type="InterPro" id="IPR051783">
    <property type="entry name" value="NAD(P)-dependent_oxidoreduct"/>
</dbReference>